<dbReference type="EMBL" id="BBMT01000035">
    <property type="protein sequence ID" value="GAL38290.1"/>
    <property type="molecule type" value="Genomic_DNA"/>
</dbReference>
<dbReference type="InterPro" id="IPR001088">
    <property type="entry name" value="Glyco_hydro_4"/>
</dbReference>
<organism evidence="4 5">
    <name type="scientific">Vibrio maritimus</name>
    <dbReference type="NCBI Taxonomy" id="990268"/>
    <lineage>
        <taxon>Bacteria</taxon>
        <taxon>Pseudomonadati</taxon>
        <taxon>Pseudomonadota</taxon>
        <taxon>Gammaproteobacteria</taxon>
        <taxon>Vibrionales</taxon>
        <taxon>Vibrionaceae</taxon>
        <taxon>Vibrio</taxon>
    </lineage>
</organism>
<dbReference type="GO" id="GO:0008706">
    <property type="term" value="F:6-phospho-beta-glucosidase activity"/>
    <property type="evidence" value="ECO:0007669"/>
    <property type="project" value="UniProtKB-EC"/>
</dbReference>
<feature type="binding site" evidence="2">
    <location>
        <position position="97"/>
    </location>
    <ligand>
        <name>substrate</name>
    </ligand>
</feature>
<dbReference type="PRINTS" id="PR00732">
    <property type="entry name" value="GLHYDRLASE4"/>
</dbReference>
<keyword evidence="4" id="KW-0378">Hydrolase</keyword>
<dbReference type="AlphaFoldDB" id="A0A090TEE7"/>
<dbReference type="InterPro" id="IPR036291">
    <property type="entry name" value="NAD(P)-bd_dom_sf"/>
</dbReference>
<accession>A0A090TEE7</accession>
<evidence type="ECO:0000256" key="1">
    <source>
        <dbReference type="ARBA" id="ARBA00023027"/>
    </source>
</evidence>
<feature type="binding site" evidence="2">
    <location>
        <position position="151"/>
    </location>
    <ligand>
        <name>substrate</name>
    </ligand>
</feature>
<dbReference type="Pfam" id="PF02056">
    <property type="entry name" value="Glyco_hydro_4"/>
    <property type="match status" value="1"/>
</dbReference>
<dbReference type="Proteomes" id="UP000029224">
    <property type="component" value="Unassembled WGS sequence"/>
</dbReference>
<dbReference type="EC" id="3.2.1.86" evidence="4"/>
<keyword evidence="5" id="KW-1185">Reference proteome</keyword>
<dbReference type="GO" id="GO:0005975">
    <property type="term" value="P:carbohydrate metabolic process"/>
    <property type="evidence" value="ECO:0007669"/>
    <property type="project" value="InterPro"/>
</dbReference>
<reference evidence="4 5" key="2">
    <citation type="submission" date="2014-09" db="EMBL/GenBank/DDBJ databases">
        <authorList>
            <consortium name="NBRP consortium"/>
            <person name="Sawabe T."/>
            <person name="Meirelles P."/>
            <person name="Nakanishi M."/>
            <person name="Sayaka M."/>
            <person name="Hattori M."/>
            <person name="Ohkuma M."/>
        </authorList>
    </citation>
    <scope>NUCLEOTIDE SEQUENCE [LARGE SCALE GENOMIC DNA]</scope>
    <source>
        <strain evidence="4 5">JCM 19240</strain>
    </source>
</reference>
<gene>
    <name evidence="4" type="ORF">JCM19240_6779</name>
</gene>
<name>A0A090TEE7_9VIBR</name>
<evidence type="ECO:0000256" key="2">
    <source>
        <dbReference type="PIRSR" id="PIRSR601088-2"/>
    </source>
</evidence>
<dbReference type="SUPFAM" id="SSF51735">
    <property type="entry name" value="NAD(P)-binding Rossmann-fold domains"/>
    <property type="match status" value="1"/>
</dbReference>
<protein>
    <submittedName>
        <fullName evidence="4">6-phospho-beta-glucosidase</fullName>
        <ecNumber evidence="4">3.2.1.86</ecNumber>
    </submittedName>
</protein>
<keyword evidence="1" id="KW-0520">NAD</keyword>
<comment type="caution">
    <text evidence="4">The sequence shown here is derived from an EMBL/GenBank/DDBJ whole genome shotgun (WGS) entry which is preliminary data.</text>
</comment>
<evidence type="ECO:0000256" key="3">
    <source>
        <dbReference type="PIRSR" id="PIRSR601088-4"/>
    </source>
</evidence>
<reference evidence="4 5" key="1">
    <citation type="submission" date="2014-09" db="EMBL/GenBank/DDBJ databases">
        <title>Vibrio maritimus JCM 19240. (C210) whole genome shotgun sequence.</title>
        <authorList>
            <person name="Sawabe T."/>
            <person name="Meirelles P."/>
            <person name="Nakanishi M."/>
            <person name="Sayaka M."/>
            <person name="Hattori M."/>
            <person name="Ohkuma M."/>
        </authorList>
    </citation>
    <scope>NUCLEOTIDE SEQUENCE [LARGE SCALE GENOMIC DNA]</scope>
    <source>
        <strain evidence="4 5">JCM 19240</strain>
    </source>
</reference>
<proteinExistence type="predicted"/>
<evidence type="ECO:0000313" key="4">
    <source>
        <dbReference type="EMBL" id="GAL38290.1"/>
    </source>
</evidence>
<dbReference type="PANTHER" id="PTHR32092">
    <property type="entry name" value="6-PHOSPHO-BETA-GLUCOSIDASE-RELATED"/>
    <property type="match status" value="1"/>
</dbReference>
<dbReference type="Gene3D" id="3.40.50.720">
    <property type="entry name" value="NAD(P)-binding Rossmann-like Domain"/>
    <property type="match status" value="1"/>
</dbReference>
<feature type="site" description="Increases basicity of active site Tyr" evidence="3">
    <location>
        <position position="113"/>
    </location>
</feature>
<sequence length="165" mass="18109">MTAQSLKIAVIGGGSSYTPELIEGILLRQDSLPVREICLTDIEAGKEKLAIITALTQRMVAKAKADIVVSQTLDRRQAIKGADFVMTQFRVGGLKARQRDEAIPLKYNRIGQETTGAGGFAKALRTIPVVLDICRDIEELAPNAWMLNFTNLQAWLPKPFISTVK</sequence>
<dbReference type="PANTHER" id="PTHR32092:SF5">
    <property type="entry name" value="6-PHOSPHO-BETA-GLUCOSIDASE"/>
    <property type="match status" value="1"/>
</dbReference>
<evidence type="ECO:0000313" key="5">
    <source>
        <dbReference type="Proteomes" id="UP000029224"/>
    </source>
</evidence>
<keyword evidence="4" id="KW-0326">Glycosidase</keyword>